<dbReference type="InterPro" id="IPR033896">
    <property type="entry name" value="MEF2-like_N"/>
</dbReference>
<feature type="compositionally biased region" description="Low complexity" evidence="6">
    <location>
        <begin position="449"/>
        <end position="466"/>
    </location>
</feature>
<sequence>NSHFQRMVCVPCIVIPFVLWVFHRYLRPLLAPFLPSWMLGTASSEDSDGKQPGAASADSTAPAKAKTVALAVHRNSFMGRKKIQIARIEDERTRQVTFTKRKFGLMKKAYELSVLCDCEVALIVFNGNNRLHQYASTDMDRLLLRYTDYSSPHESRTNKDIMEYLTRKSGASADAPPDQEDSQPSPTTQQQPQQPRQQPLCQSIRLQSLSSSSAAASSQQGLQLPQAPQILQLQQPQQQQQQQQQQQLDQQYPVVDFLTQLKSEGTENEGVIRMVCVPCIVIPFVLWVFHRYLRPLLAPFLPSWMLGTASSEDSDGKQPGAASADSTAPAKAKTVALAVHRNSFMGRKKIQIARIEDERTRQVTFTKRKFGLMKKAYELSVLCDCEVALIVFNGNNRLHQYASTDMDRLLLRYTDYSSPHESRTNKDIMEYLTRKSGASADAPPDQEDSQPSPTTQQQPQQPRQQPLCQSIRLQSLSSSSAAASSQQGLQLPQAPQILQLQQPQQQQQQQQQQQLDQQYPV</sequence>
<dbReference type="GO" id="GO:0030154">
    <property type="term" value="P:cell differentiation"/>
    <property type="evidence" value="ECO:0007669"/>
    <property type="project" value="TreeGrafter"/>
</dbReference>
<dbReference type="SMART" id="SM00432">
    <property type="entry name" value="MADS"/>
    <property type="match status" value="2"/>
</dbReference>
<feature type="domain" description="MADS-box" evidence="8">
    <location>
        <begin position="345"/>
        <end position="405"/>
    </location>
</feature>
<dbReference type="PROSITE" id="PS00350">
    <property type="entry name" value="MADS_BOX_1"/>
    <property type="match status" value="2"/>
</dbReference>
<feature type="domain" description="MADS-box" evidence="8">
    <location>
        <begin position="78"/>
        <end position="138"/>
    </location>
</feature>
<dbReference type="PROSITE" id="PS50066">
    <property type="entry name" value="MADS_BOX_2"/>
    <property type="match status" value="2"/>
</dbReference>
<evidence type="ECO:0000256" key="2">
    <source>
        <dbReference type="ARBA" id="ARBA00023015"/>
    </source>
</evidence>
<accession>A0A1I8HRV6</accession>
<evidence type="ECO:0000256" key="7">
    <source>
        <dbReference type="SAM" id="Phobius"/>
    </source>
</evidence>
<dbReference type="InterPro" id="IPR002100">
    <property type="entry name" value="TF_MADSbox"/>
</dbReference>
<keyword evidence="7" id="KW-0812">Transmembrane</keyword>
<dbReference type="Pfam" id="PF00319">
    <property type="entry name" value="SRF-TF"/>
    <property type="match status" value="2"/>
</dbReference>
<organism evidence="9 10">
    <name type="scientific">Macrostomum lignano</name>
    <dbReference type="NCBI Taxonomy" id="282301"/>
    <lineage>
        <taxon>Eukaryota</taxon>
        <taxon>Metazoa</taxon>
        <taxon>Spiralia</taxon>
        <taxon>Lophotrochozoa</taxon>
        <taxon>Platyhelminthes</taxon>
        <taxon>Rhabditophora</taxon>
        <taxon>Macrostomorpha</taxon>
        <taxon>Macrostomida</taxon>
        <taxon>Macrostomidae</taxon>
        <taxon>Macrostomum</taxon>
    </lineage>
</organism>
<keyword evidence="3" id="KW-0238">DNA-binding</keyword>
<dbReference type="CDD" id="cd00265">
    <property type="entry name" value="MADS_MEF2_like"/>
    <property type="match status" value="2"/>
</dbReference>
<dbReference type="PANTHER" id="PTHR11945:SF534">
    <property type="entry name" value="MYOCYTE-SPECIFIC ENHANCER FACTOR 2"/>
    <property type="match status" value="1"/>
</dbReference>
<dbReference type="GO" id="GO:0000981">
    <property type="term" value="F:DNA-binding transcription factor activity, RNA polymerase II-specific"/>
    <property type="evidence" value="ECO:0007669"/>
    <property type="project" value="TreeGrafter"/>
</dbReference>
<reference evidence="10" key="1">
    <citation type="submission" date="2016-11" db="UniProtKB">
        <authorList>
            <consortium name="WormBaseParasite"/>
        </authorList>
    </citation>
    <scope>IDENTIFICATION</scope>
</reference>
<dbReference type="SUPFAM" id="SSF55455">
    <property type="entry name" value="SRF-like"/>
    <property type="match status" value="2"/>
</dbReference>
<dbReference type="Proteomes" id="UP000095280">
    <property type="component" value="Unplaced"/>
</dbReference>
<dbReference type="WBParaSite" id="maker-uti_cns_0007489-snap-gene-0.2-mRNA-1">
    <property type="protein sequence ID" value="maker-uti_cns_0007489-snap-gene-0.2-mRNA-1"/>
    <property type="gene ID" value="maker-uti_cns_0007489-snap-gene-0.2"/>
</dbReference>
<feature type="compositionally biased region" description="Low complexity" evidence="6">
    <location>
        <begin position="182"/>
        <end position="199"/>
    </location>
</feature>
<keyword evidence="5" id="KW-0539">Nucleus</keyword>
<name>A0A1I8HRV6_9PLAT</name>
<dbReference type="GO" id="GO:0000978">
    <property type="term" value="F:RNA polymerase II cis-regulatory region sequence-specific DNA binding"/>
    <property type="evidence" value="ECO:0007669"/>
    <property type="project" value="TreeGrafter"/>
</dbReference>
<keyword evidence="2" id="KW-0805">Transcription regulation</keyword>
<comment type="subcellular location">
    <subcellularLocation>
        <location evidence="1">Nucleus</location>
    </subcellularLocation>
</comment>
<dbReference type="Gene3D" id="3.40.1810.10">
    <property type="entry name" value="Transcription factor, MADS-box"/>
    <property type="match status" value="2"/>
</dbReference>
<evidence type="ECO:0000313" key="9">
    <source>
        <dbReference type="Proteomes" id="UP000095280"/>
    </source>
</evidence>
<evidence type="ECO:0000256" key="5">
    <source>
        <dbReference type="ARBA" id="ARBA00023242"/>
    </source>
</evidence>
<protein>
    <submittedName>
        <fullName evidence="10">MADS-box domain-containing protein</fullName>
    </submittedName>
</protein>
<evidence type="ECO:0000256" key="3">
    <source>
        <dbReference type="ARBA" id="ARBA00023125"/>
    </source>
</evidence>
<keyword evidence="7" id="KW-0472">Membrane</keyword>
<keyword evidence="7" id="KW-1133">Transmembrane helix</keyword>
<evidence type="ECO:0000256" key="6">
    <source>
        <dbReference type="SAM" id="MobiDB-lite"/>
    </source>
</evidence>
<evidence type="ECO:0000313" key="10">
    <source>
        <dbReference type="WBParaSite" id="maker-uti_cns_0007489-snap-gene-0.2-mRNA-1"/>
    </source>
</evidence>
<dbReference type="InterPro" id="IPR026776">
    <property type="entry name" value="UPF0729_C18orf32-like"/>
</dbReference>
<dbReference type="GO" id="GO:0005634">
    <property type="term" value="C:nucleus"/>
    <property type="evidence" value="ECO:0007669"/>
    <property type="project" value="UniProtKB-SubCell"/>
</dbReference>
<evidence type="ECO:0000256" key="1">
    <source>
        <dbReference type="ARBA" id="ARBA00004123"/>
    </source>
</evidence>
<dbReference type="PRINTS" id="PR00404">
    <property type="entry name" value="MADSDOMAIN"/>
</dbReference>
<feature type="region of interest" description="Disordered" evidence="6">
    <location>
        <begin position="169"/>
        <end position="200"/>
    </location>
</feature>
<proteinExistence type="predicted"/>
<dbReference type="InterPro" id="IPR036879">
    <property type="entry name" value="TF_MADSbox_sf"/>
</dbReference>
<evidence type="ECO:0000259" key="8">
    <source>
        <dbReference type="PROSITE" id="PS50066"/>
    </source>
</evidence>
<keyword evidence="4" id="KW-0804">Transcription</keyword>
<dbReference type="PANTHER" id="PTHR11945">
    <property type="entry name" value="MADS BOX PROTEIN"/>
    <property type="match status" value="1"/>
</dbReference>
<feature type="transmembrane region" description="Helical" evidence="7">
    <location>
        <begin position="7"/>
        <end position="26"/>
    </location>
</feature>
<feature type="region of interest" description="Disordered" evidence="6">
    <location>
        <begin position="436"/>
        <end position="468"/>
    </location>
</feature>
<keyword evidence="9" id="KW-1185">Reference proteome</keyword>
<evidence type="ECO:0000256" key="4">
    <source>
        <dbReference type="ARBA" id="ARBA00023163"/>
    </source>
</evidence>
<dbReference type="GO" id="GO:0046983">
    <property type="term" value="F:protein dimerization activity"/>
    <property type="evidence" value="ECO:0007669"/>
    <property type="project" value="InterPro"/>
</dbReference>
<dbReference type="AlphaFoldDB" id="A0A1I8HRV6"/>
<dbReference type="Pfam" id="PF14975">
    <property type="entry name" value="DUF4512"/>
    <property type="match status" value="2"/>
</dbReference>
<feature type="region of interest" description="Disordered" evidence="6">
    <location>
        <begin position="499"/>
        <end position="521"/>
    </location>
</feature>
<dbReference type="GO" id="GO:0045944">
    <property type="term" value="P:positive regulation of transcription by RNA polymerase II"/>
    <property type="evidence" value="ECO:0007669"/>
    <property type="project" value="InterPro"/>
</dbReference>